<proteinExistence type="predicted"/>
<dbReference type="Pfam" id="PF13640">
    <property type="entry name" value="2OG-FeII_Oxy_3"/>
    <property type="match status" value="1"/>
</dbReference>
<dbReference type="Gene3D" id="2.60.120.620">
    <property type="entry name" value="q2cbj1_9rhob like domain"/>
    <property type="match status" value="1"/>
</dbReference>
<evidence type="ECO:0000313" key="2">
    <source>
        <dbReference type="EMBL" id="ABE34315.1"/>
    </source>
</evidence>
<accession>Q13NM4</accession>
<evidence type="ECO:0000259" key="1">
    <source>
        <dbReference type="Pfam" id="PF13640"/>
    </source>
</evidence>
<protein>
    <recommendedName>
        <fullName evidence="1">Prolyl 4-hydroxylase alpha subunit Fe(2+) 2OG dioxygenase domain-containing protein</fullName>
    </recommendedName>
</protein>
<dbReference type="Proteomes" id="UP000001817">
    <property type="component" value="Chromosome 2"/>
</dbReference>
<keyword evidence="3" id="KW-1185">Reference proteome</keyword>
<dbReference type="InterPro" id="IPR044862">
    <property type="entry name" value="Pro_4_hyd_alph_FE2OG_OXY"/>
</dbReference>
<dbReference type="PATRIC" id="fig|266265.5.peg.6096"/>
<dbReference type="EMBL" id="CP000271">
    <property type="protein sequence ID" value="ABE34315.1"/>
    <property type="molecule type" value="Genomic_DNA"/>
</dbReference>
<dbReference type="AlphaFoldDB" id="Q13NM4"/>
<dbReference type="KEGG" id="bxb:DR64_6958"/>
<dbReference type="eggNOG" id="COG3751">
    <property type="taxonomic scope" value="Bacteria"/>
</dbReference>
<organism evidence="2 3">
    <name type="scientific">Paraburkholderia xenovorans (strain LB400)</name>
    <dbReference type="NCBI Taxonomy" id="266265"/>
    <lineage>
        <taxon>Bacteria</taxon>
        <taxon>Pseudomonadati</taxon>
        <taxon>Pseudomonadota</taxon>
        <taxon>Betaproteobacteria</taxon>
        <taxon>Burkholderiales</taxon>
        <taxon>Burkholderiaceae</taxon>
        <taxon>Paraburkholderia</taxon>
    </lineage>
</organism>
<dbReference type="KEGG" id="bxe:Bxe_B1651"/>
<dbReference type="RefSeq" id="WP_011491652.1">
    <property type="nucleotide sequence ID" value="NC_007952.1"/>
</dbReference>
<name>Q13NM4_PARXL</name>
<gene>
    <name evidence="2" type="ORF">Bxe_B1651</name>
</gene>
<dbReference type="STRING" id="266265.Bxe_B1651"/>
<feature type="domain" description="Prolyl 4-hydroxylase alpha subunit Fe(2+) 2OG dioxygenase" evidence="1">
    <location>
        <begin position="117"/>
        <end position="216"/>
    </location>
</feature>
<sequence length="268" mass="30729">MHNDMIDVAKIDWLSRELADQYQQAHPFPYIAIDDFLDESTYHQLSATFPGPDESIWTAYERASENLKLQSADFTAIPPALRTLIMEFNSAPFLRFLERVSGIEGLQPDPHLHGGGLHQTLPGGHLGVHVDYNYHPESKLYRRLNVLYYLNDTWQEEWNGHLQLWSKDMKHCVQNIAPLGNRLAIFNTDEHSWHGHPDPLASPQGTNRRSVALYYYTNGAPKSVVGTEHSTKFRLRPGERRRITAKDVMLGMTPPYFRVAAKRLLGRV</sequence>
<evidence type="ECO:0000313" key="3">
    <source>
        <dbReference type="Proteomes" id="UP000001817"/>
    </source>
</evidence>
<dbReference type="OrthoDB" id="9783171at2"/>
<reference evidence="2 3" key="1">
    <citation type="journal article" date="2006" name="Proc. Natl. Acad. Sci. U.S.A.">
        <title>Burkholderia xenovorans LB400 harbors a multi-replicon, 9.73-Mbp genome shaped for versatility.</title>
        <authorList>
            <person name="Chain P.S."/>
            <person name="Denef V.J."/>
            <person name="Konstantinidis K.T."/>
            <person name="Vergez L.M."/>
            <person name="Agullo L."/>
            <person name="Reyes V.L."/>
            <person name="Hauser L."/>
            <person name="Cordova M."/>
            <person name="Gomez L."/>
            <person name="Gonzalez M."/>
            <person name="Land M."/>
            <person name="Lao V."/>
            <person name="Larimer F."/>
            <person name="LiPuma J.J."/>
            <person name="Mahenthiralingam E."/>
            <person name="Malfatti S.A."/>
            <person name="Marx C.J."/>
            <person name="Parnell J.J."/>
            <person name="Ramette A."/>
            <person name="Richardson P."/>
            <person name="Seeger M."/>
            <person name="Smith D."/>
            <person name="Spilker T."/>
            <person name="Sul W.J."/>
            <person name="Tsoi T.V."/>
            <person name="Ulrich L.E."/>
            <person name="Zhulin I.B."/>
            <person name="Tiedje J.M."/>
        </authorList>
    </citation>
    <scope>NUCLEOTIDE SEQUENCE [LARGE SCALE GENOMIC DNA]</scope>
    <source>
        <strain evidence="2 3">LB400</strain>
    </source>
</reference>